<accession>A0ACC4C7L9</accession>
<reference evidence="1 2" key="1">
    <citation type="journal article" date="2024" name="Plant Biotechnol. J.">
        <title>Genome and CRISPR/Cas9 system of a widespread forest tree (Populus alba) in the world.</title>
        <authorList>
            <person name="Liu Y.J."/>
            <person name="Jiang P.F."/>
            <person name="Han X.M."/>
            <person name="Li X.Y."/>
            <person name="Wang H.M."/>
            <person name="Wang Y.J."/>
            <person name="Wang X.X."/>
            <person name="Zeng Q.Y."/>
        </authorList>
    </citation>
    <scope>NUCLEOTIDE SEQUENCE [LARGE SCALE GENOMIC DNA]</scope>
    <source>
        <strain evidence="2">cv. PAL-ZL1</strain>
    </source>
</reference>
<evidence type="ECO:0000313" key="2">
    <source>
        <dbReference type="Proteomes" id="UP000309997"/>
    </source>
</evidence>
<proteinExistence type="predicted"/>
<sequence length="104" mass="11382">MTGKEEYNENNAGRSIGSSRNRKVTEAETAASTAEFSAAINATRCSGTSQAVSLLNVMISEIHRHPPLNFCRVSFSATSLTMHTRHSSSSDVMDSQQKMKEKDK</sequence>
<dbReference type="EMBL" id="RCHU02000006">
    <property type="protein sequence ID" value="KAL3587242.1"/>
    <property type="molecule type" value="Genomic_DNA"/>
</dbReference>
<keyword evidence="2" id="KW-1185">Reference proteome</keyword>
<dbReference type="Proteomes" id="UP000309997">
    <property type="component" value="Unassembled WGS sequence"/>
</dbReference>
<comment type="caution">
    <text evidence="1">The sequence shown here is derived from an EMBL/GenBank/DDBJ whole genome shotgun (WGS) entry which is preliminary data.</text>
</comment>
<gene>
    <name evidence="1" type="ORF">D5086_014109</name>
</gene>
<protein>
    <submittedName>
        <fullName evidence="1">Uncharacterized protein</fullName>
    </submittedName>
</protein>
<organism evidence="1 2">
    <name type="scientific">Populus alba</name>
    <name type="common">White poplar</name>
    <dbReference type="NCBI Taxonomy" id="43335"/>
    <lineage>
        <taxon>Eukaryota</taxon>
        <taxon>Viridiplantae</taxon>
        <taxon>Streptophyta</taxon>
        <taxon>Embryophyta</taxon>
        <taxon>Tracheophyta</taxon>
        <taxon>Spermatophyta</taxon>
        <taxon>Magnoliopsida</taxon>
        <taxon>eudicotyledons</taxon>
        <taxon>Gunneridae</taxon>
        <taxon>Pentapetalae</taxon>
        <taxon>rosids</taxon>
        <taxon>fabids</taxon>
        <taxon>Malpighiales</taxon>
        <taxon>Salicaceae</taxon>
        <taxon>Saliceae</taxon>
        <taxon>Populus</taxon>
    </lineage>
</organism>
<name>A0ACC4C7L9_POPAL</name>
<evidence type="ECO:0000313" key="1">
    <source>
        <dbReference type="EMBL" id="KAL3587242.1"/>
    </source>
</evidence>